<reference evidence="1 2" key="1">
    <citation type="journal article" date="2021" name="Plant Biotechnol. J.">
        <title>Multi-omics assisted identification of the key and species-specific regulatory components of drought-tolerant mechanisms in Gossypium stocksii.</title>
        <authorList>
            <person name="Yu D."/>
            <person name="Ke L."/>
            <person name="Zhang D."/>
            <person name="Wu Y."/>
            <person name="Sun Y."/>
            <person name="Mei J."/>
            <person name="Sun J."/>
            <person name="Sun Y."/>
        </authorList>
    </citation>
    <scope>NUCLEOTIDE SEQUENCE [LARGE SCALE GENOMIC DNA]</scope>
    <source>
        <strain evidence="2">cv. E1</strain>
        <tissue evidence="1">Leaf</tissue>
    </source>
</reference>
<dbReference type="EMBL" id="JAIQCV010000003">
    <property type="protein sequence ID" value="KAH1114113.1"/>
    <property type="molecule type" value="Genomic_DNA"/>
</dbReference>
<gene>
    <name evidence="1" type="ORF">J1N35_007491</name>
</gene>
<sequence length="67" mass="7954">MVCGTFECTTNEREMRRLHHFCRLLIKRYKYKFNITEGSYALSTMYGPKHNGRKLGFYLPLYVLEAG</sequence>
<protein>
    <submittedName>
        <fullName evidence="1">Uncharacterized protein</fullName>
    </submittedName>
</protein>
<organism evidence="1 2">
    <name type="scientific">Gossypium stocksii</name>
    <dbReference type="NCBI Taxonomy" id="47602"/>
    <lineage>
        <taxon>Eukaryota</taxon>
        <taxon>Viridiplantae</taxon>
        <taxon>Streptophyta</taxon>
        <taxon>Embryophyta</taxon>
        <taxon>Tracheophyta</taxon>
        <taxon>Spermatophyta</taxon>
        <taxon>Magnoliopsida</taxon>
        <taxon>eudicotyledons</taxon>
        <taxon>Gunneridae</taxon>
        <taxon>Pentapetalae</taxon>
        <taxon>rosids</taxon>
        <taxon>malvids</taxon>
        <taxon>Malvales</taxon>
        <taxon>Malvaceae</taxon>
        <taxon>Malvoideae</taxon>
        <taxon>Gossypium</taxon>
    </lineage>
</organism>
<dbReference type="Proteomes" id="UP000828251">
    <property type="component" value="Unassembled WGS sequence"/>
</dbReference>
<feature type="non-terminal residue" evidence="1">
    <location>
        <position position="67"/>
    </location>
</feature>
<evidence type="ECO:0000313" key="2">
    <source>
        <dbReference type="Proteomes" id="UP000828251"/>
    </source>
</evidence>
<keyword evidence="2" id="KW-1185">Reference proteome</keyword>
<proteinExistence type="predicted"/>
<accession>A0A9D3W7J7</accession>
<dbReference type="AlphaFoldDB" id="A0A9D3W7J7"/>
<evidence type="ECO:0000313" key="1">
    <source>
        <dbReference type="EMBL" id="KAH1114113.1"/>
    </source>
</evidence>
<name>A0A9D3W7J7_9ROSI</name>
<comment type="caution">
    <text evidence="1">The sequence shown here is derived from an EMBL/GenBank/DDBJ whole genome shotgun (WGS) entry which is preliminary data.</text>
</comment>